<feature type="domain" description="EAL" evidence="2">
    <location>
        <begin position="191"/>
        <end position="441"/>
    </location>
</feature>
<dbReference type="PANTHER" id="PTHR33121:SF76">
    <property type="entry name" value="SIGNALING PROTEIN"/>
    <property type="match status" value="1"/>
</dbReference>
<dbReference type="SUPFAM" id="SSF54631">
    <property type="entry name" value="CBS-domain pair"/>
    <property type="match status" value="1"/>
</dbReference>
<dbReference type="InterPro" id="IPR000644">
    <property type="entry name" value="CBS_dom"/>
</dbReference>
<evidence type="ECO:0000259" key="4">
    <source>
        <dbReference type="PROSITE" id="PS51371"/>
    </source>
</evidence>
<dbReference type="InterPro" id="IPR035919">
    <property type="entry name" value="EAL_sf"/>
</dbReference>
<reference evidence="5 6" key="1">
    <citation type="submission" date="2023-07" db="EMBL/GenBank/DDBJ databases">
        <title>Genomic Encyclopedia of Type Strains, Phase IV (KMG-IV): sequencing the most valuable type-strain genomes for metagenomic binning, comparative biology and taxonomic classification.</title>
        <authorList>
            <person name="Goeker M."/>
        </authorList>
    </citation>
    <scope>NUCLEOTIDE SEQUENCE [LARGE SCALE GENOMIC DNA]</scope>
    <source>
        <strain evidence="5 6">DSM 12396</strain>
    </source>
</reference>
<evidence type="ECO:0000256" key="1">
    <source>
        <dbReference type="PROSITE-ProRule" id="PRU00703"/>
    </source>
</evidence>
<accession>A0ABU0B1Q4</accession>
<dbReference type="InterPro" id="IPR050706">
    <property type="entry name" value="Cyclic-di-GMP_PDE-like"/>
</dbReference>
<proteinExistence type="predicted"/>
<evidence type="ECO:0000313" key="5">
    <source>
        <dbReference type="EMBL" id="MDQ0286194.1"/>
    </source>
</evidence>
<protein>
    <submittedName>
        <fullName evidence="5">EAL domain-containing protein (Putative c-di-GMP-specific phosphodiesterase class I)/GGDEF domain-containing protein</fullName>
    </submittedName>
</protein>
<dbReference type="CDD" id="cd01949">
    <property type="entry name" value="GGDEF"/>
    <property type="match status" value="1"/>
</dbReference>
<dbReference type="RefSeq" id="WP_307401007.1">
    <property type="nucleotide sequence ID" value="NZ_JAUSUX010000008.1"/>
</dbReference>
<dbReference type="SMART" id="SM00267">
    <property type="entry name" value="GGDEF"/>
    <property type="match status" value="1"/>
</dbReference>
<dbReference type="InterPro" id="IPR046342">
    <property type="entry name" value="CBS_dom_sf"/>
</dbReference>
<dbReference type="InterPro" id="IPR043128">
    <property type="entry name" value="Rev_trsase/Diguanyl_cyclase"/>
</dbReference>
<feature type="domain" description="GGDEF" evidence="3">
    <location>
        <begin position="619"/>
        <end position="775"/>
    </location>
</feature>
<dbReference type="NCBIfam" id="TIGR00254">
    <property type="entry name" value="GGDEF"/>
    <property type="match status" value="1"/>
</dbReference>
<name>A0ABU0B1Q4_9FIRM</name>
<evidence type="ECO:0000259" key="2">
    <source>
        <dbReference type="PROSITE" id="PS50883"/>
    </source>
</evidence>
<comment type="caution">
    <text evidence="5">The sequence shown here is derived from an EMBL/GenBank/DDBJ whole genome shotgun (WGS) entry which is preliminary data.</text>
</comment>
<dbReference type="Pfam" id="PF00990">
    <property type="entry name" value="GGDEF"/>
    <property type="match status" value="1"/>
</dbReference>
<feature type="domain" description="CBS" evidence="4">
    <location>
        <begin position="463"/>
        <end position="521"/>
    </location>
</feature>
<dbReference type="PROSITE" id="PS50883">
    <property type="entry name" value="EAL"/>
    <property type="match status" value="1"/>
</dbReference>
<dbReference type="InterPro" id="IPR001633">
    <property type="entry name" value="EAL_dom"/>
</dbReference>
<dbReference type="SUPFAM" id="SSF141868">
    <property type="entry name" value="EAL domain-like"/>
    <property type="match status" value="1"/>
</dbReference>
<feature type="domain" description="GGDEF" evidence="3">
    <location>
        <begin position="51"/>
        <end position="192"/>
    </location>
</feature>
<evidence type="ECO:0000313" key="6">
    <source>
        <dbReference type="Proteomes" id="UP001225644"/>
    </source>
</evidence>
<dbReference type="PROSITE" id="PS50887">
    <property type="entry name" value="GGDEF"/>
    <property type="match status" value="2"/>
</dbReference>
<dbReference type="Pfam" id="PF00563">
    <property type="entry name" value="EAL"/>
    <property type="match status" value="1"/>
</dbReference>
<dbReference type="SUPFAM" id="SSF55073">
    <property type="entry name" value="Nucleotide cyclase"/>
    <property type="match status" value="1"/>
</dbReference>
<keyword evidence="1" id="KW-0129">CBS domain</keyword>
<dbReference type="Gene3D" id="3.10.580.10">
    <property type="entry name" value="CBS-domain"/>
    <property type="match status" value="1"/>
</dbReference>
<evidence type="ECO:0000259" key="3">
    <source>
        <dbReference type="PROSITE" id="PS50887"/>
    </source>
</evidence>
<keyword evidence="6" id="KW-1185">Reference proteome</keyword>
<dbReference type="EMBL" id="JAUSUX010000008">
    <property type="protein sequence ID" value="MDQ0286194.1"/>
    <property type="molecule type" value="Genomic_DNA"/>
</dbReference>
<dbReference type="CDD" id="cd01948">
    <property type="entry name" value="EAL"/>
    <property type="match status" value="1"/>
</dbReference>
<dbReference type="PROSITE" id="PS51371">
    <property type="entry name" value="CBS"/>
    <property type="match status" value="1"/>
</dbReference>
<dbReference type="CDD" id="cd04598">
    <property type="entry name" value="CBS_pair_GGDEF_EAL"/>
    <property type="match status" value="1"/>
</dbReference>
<dbReference type="Proteomes" id="UP001225644">
    <property type="component" value="Unassembled WGS sequence"/>
</dbReference>
<dbReference type="InterPro" id="IPR000160">
    <property type="entry name" value="GGDEF_dom"/>
</dbReference>
<dbReference type="Pfam" id="PF00571">
    <property type="entry name" value="CBS"/>
    <property type="match status" value="2"/>
</dbReference>
<dbReference type="InterPro" id="IPR029787">
    <property type="entry name" value="Nucleotide_cyclase"/>
</dbReference>
<organism evidence="5 6">
    <name type="scientific">Desulfofundulus luciae</name>
    <dbReference type="NCBI Taxonomy" id="74702"/>
    <lineage>
        <taxon>Bacteria</taxon>
        <taxon>Bacillati</taxon>
        <taxon>Bacillota</taxon>
        <taxon>Clostridia</taxon>
        <taxon>Eubacteriales</taxon>
        <taxon>Peptococcaceae</taxon>
        <taxon>Desulfofundulus</taxon>
    </lineage>
</organism>
<dbReference type="PANTHER" id="PTHR33121">
    <property type="entry name" value="CYCLIC DI-GMP PHOSPHODIESTERASE PDEF"/>
    <property type="match status" value="1"/>
</dbReference>
<dbReference type="SMART" id="SM00052">
    <property type="entry name" value="EAL"/>
    <property type="match status" value="1"/>
</dbReference>
<gene>
    <name evidence="5" type="ORF">J2Z49_001306</name>
</gene>
<dbReference type="Gene3D" id="3.30.70.270">
    <property type="match status" value="2"/>
</dbReference>
<sequence>MAVISGIIKGWEAASRFFSFPGVKRRTIFRNHSLKDPGLAGKVRENLQKSRPVVLLYFDLVKFHEVEQVSGFQAASKILAMFKKSLEREIPEIFPGIEILAVENLWGDDFVVLMAMEGWPEHGELQKIAVTSRIGIRERIKQEYLKITGGEPDIHVGYAVLSFKAENVESQLYTALREAQGMARGSISLETAMLLSEFREILDQARFEIVYQPIVSLRSGGILGWEALTRGPRESYFRSPDIIFSFAEKAGLLYPLERVCRRLALENLGDLGPDQKLFLNIHPRTISDPHFVRGETMRLIGEMGLKPSSIVFEITERHCIKDFPNFNKTLEHYRSQGYMVAVDDAGSGFSCLQSIAEIRPDFIKIDMSLVRDINLNSTKRALLETFITFAEKIGCAIIAEGIETGEELTTLASIGAHYGQGYFLGRPVFPKAYLDETVEVKVLRLASGRRNRAWKHAFPVGEITENAVSVRKDCLVREVKKILEENDLLDGVVVVEEGKPVGLVMRYRLDRYLGIQYGVPLYFERPITSLMDTSPLVVEEDTPIEIVSQVAMNRNRLKLYDYIFVTRNQMLKGVVSVQTLLDTMTRIRLEMARGANPLTGLPGNIAIEQELSRRARENEDCAVIYLDLDHFKSYNDRYGFESGDRVILFTAALLSSVVKKFGARNDFIGHIGGDDFIIITVPEKAEILCAKIARYFDRLIRRFYDPEDRAAGGIRGCDRSGGETFFPLISISMAIVECTGRDCLYDQKKFSEKAAQLKRYAKSLPGSVYVKDRRSRVD</sequence>
<dbReference type="Gene3D" id="3.20.20.450">
    <property type="entry name" value="EAL domain"/>
    <property type="match status" value="1"/>
</dbReference>